<organism evidence="1 2">
    <name type="scientific">Anditalea andensis</name>
    <dbReference type="NCBI Taxonomy" id="1048983"/>
    <lineage>
        <taxon>Bacteria</taxon>
        <taxon>Pseudomonadati</taxon>
        <taxon>Bacteroidota</taxon>
        <taxon>Cytophagia</taxon>
        <taxon>Cytophagales</taxon>
        <taxon>Cytophagaceae</taxon>
        <taxon>Anditalea</taxon>
    </lineage>
</organism>
<comment type="caution">
    <text evidence="1">The sequence shown here is derived from an EMBL/GenBank/DDBJ whole genome shotgun (WGS) entry which is preliminary data.</text>
</comment>
<dbReference type="PANTHER" id="PTHR10668">
    <property type="entry name" value="PHYTOENE DEHYDROGENASE"/>
    <property type="match status" value="1"/>
</dbReference>
<dbReference type="eggNOG" id="COG1233">
    <property type="taxonomic scope" value="Bacteria"/>
</dbReference>
<accession>A0A074KTZ2</accession>
<name>A0A074KTZ2_9BACT</name>
<evidence type="ECO:0000313" key="2">
    <source>
        <dbReference type="Proteomes" id="UP000027821"/>
    </source>
</evidence>
<dbReference type="STRING" id="1048983.EL17_16695"/>
<dbReference type="Proteomes" id="UP000027821">
    <property type="component" value="Unassembled WGS sequence"/>
</dbReference>
<sequence length="474" mass="51981">MSKQPEAIVIGSGPNGLAAAIHLQQKGIPTEIYEQAHEAGGATRSAEITLPGYIHDLGSAIHPLCMASPFFKQLPLSEFGLEWVFPEIPYAHPFSDGTAIAGYQDIEQTARQLGRDGNSYYQLMTKLVEDWPKLEGTLLNPIQIPKHPINLASFGLKALMPAKAFSKLYFKDEKTRAYFYGSAAHSTLPLTNLASTSFGLVLGIIGHKYGWPFPKGGAKSIPESLSAYYRSIGGKIHFNRNITHMGELPKAKAYLFDLTPKQLLKIGGTDFHANYRNRMGNYRYGLGIFKMDFALDGPIPFTNPLCRKAGTVHLGFTTKEMESSVNHAFNNHISPRPYIILAQNSVFDSSRAPEGKHTVWAYCHVPNGSKTDMSPYIENQIERAAPGFKSMILAKTTHNTSQMEAFNPNLVGGDVNGGIQDITQLFTRPIAKWSPYNTSNKNIYICSASTPPGGGVHGMGGFNAAEKVLADHFK</sequence>
<dbReference type="PANTHER" id="PTHR10668:SF105">
    <property type="entry name" value="DEHYDROGENASE-RELATED"/>
    <property type="match status" value="1"/>
</dbReference>
<dbReference type="OrthoDB" id="833207at2"/>
<dbReference type="Pfam" id="PF13450">
    <property type="entry name" value="NAD_binding_8"/>
    <property type="match status" value="1"/>
</dbReference>
<dbReference type="SUPFAM" id="SSF51905">
    <property type="entry name" value="FAD/NAD(P)-binding domain"/>
    <property type="match status" value="1"/>
</dbReference>
<dbReference type="Gene3D" id="3.50.50.60">
    <property type="entry name" value="FAD/NAD(P)-binding domain"/>
    <property type="match status" value="1"/>
</dbReference>
<reference evidence="1 2" key="1">
    <citation type="submission" date="2014-04" db="EMBL/GenBank/DDBJ databases">
        <title>Characterization and application of a salt tolerant electro-active bacterium.</title>
        <authorList>
            <person name="Yang L."/>
            <person name="Wei S."/>
            <person name="Tay Q.X.M."/>
        </authorList>
    </citation>
    <scope>NUCLEOTIDE SEQUENCE [LARGE SCALE GENOMIC DNA]</scope>
    <source>
        <strain evidence="1 2">LY1</strain>
    </source>
</reference>
<keyword evidence="2" id="KW-1185">Reference proteome</keyword>
<dbReference type="PRINTS" id="PR00420">
    <property type="entry name" value="RNGMNOXGNASE"/>
</dbReference>
<dbReference type="EMBL" id="JMIH01000024">
    <property type="protein sequence ID" value="KEO72384.1"/>
    <property type="molecule type" value="Genomic_DNA"/>
</dbReference>
<evidence type="ECO:0000313" key="1">
    <source>
        <dbReference type="EMBL" id="KEO72384.1"/>
    </source>
</evidence>
<gene>
    <name evidence="1" type="ORF">EL17_16695</name>
</gene>
<protein>
    <submittedName>
        <fullName evidence="1">FAD-dependent oxidoreductase</fullName>
    </submittedName>
</protein>
<dbReference type="AlphaFoldDB" id="A0A074KTZ2"/>
<dbReference type="InterPro" id="IPR036188">
    <property type="entry name" value="FAD/NAD-bd_sf"/>
</dbReference>
<proteinExistence type="predicted"/>
<dbReference type="RefSeq" id="WP_035076878.1">
    <property type="nucleotide sequence ID" value="NZ_JMIH01000024.1"/>
</dbReference>